<feature type="transmembrane region" description="Helical" evidence="1">
    <location>
        <begin position="88"/>
        <end position="109"/>
    </location>
</feature>
<keyword evidence="1" id="KW-0812">Transmembrane</keyword>
<dbReference type="Pfam" id="PF04397">
    <property type="entry name" value="LytTR"/>
    <property type="match status" value="1"/>
</dbReference>
<comment type="caution">
    <text evidence="3">The sequence shown here is derived from an EMBL/GenBank/DDBJ whole genome shotgun (WGS) entry which is preliminary data.</text>
</comment>
<keyword evidence="1" id="KW-0472">Membrane</keyword>
<feature type="domain" description="HTH LytTR-type" evidence="2">
    <location>
        <begin position="175"/>
        <end position="262"/>
    </location>
</feature>
<sequence>MQENYVTGGLLQFALRELSTIIRAPRLWGTFFVVVLIFTVTGPFGTDQSMPVAVRFFYWLSVQFAGWSTAIAFSVLADAFLAPFFKHAFARMMAGAVVAALPIGLWIGFIDRGFSGRTPTASAVLANASVSLPLSALFCVLAYMTLRRELESVQADVTHTPPLLARLKPGNRGAILRLSAEDHYTRIVTSRGEELLLLRFSDAVNEVGNTSGLQIHRSHWVADRHVAELRKTNGGLSLLTKDGTLLPVSRASGKSARERFGSVITSTEKAEFS</sequence>
<accession>A0A7V6P9I9</accession>
<dbReference type="InterPro" id="IPR012362">
    <property type="entry name" value="LytTR_TM"/>
</dbReference>
<dbReference type="EMBL" id="DUMN01000120">
    <property type="protein sequence ID" value="HHV66746.1"/>
    <property type="molecule type" value="Genomic_DNA"/>
</dbReference>
<evidence type="ECO:0000313" key="4">
    <source>
        <dbReference type="Proteomes" id="UP000551563"/>
    </source>
</evidence>
<protein>
    <submittedName>
        <fullName evidence="3">Response regulator transcription factor</fullName>
    </submittedName>
</protein>
<gene>
    <name evidence="3" type="ORF">GXX48_03745</name>
</gene>
<dbReference type="RefSeq" id="WP_278500351.1">
    <property type="nucleotide sequence ID" value="NZ_CP122438.1"/>
</dbReference>
<dbReference type="PIRSF" id="PIRSF031737">
    <property type="entry name" value="TM_LytTR"/>
    <property type="match status" value="1"/>
</dbReference>
<proteinExistence type="predicted"/>
<dbReference type="PROSITE" id="PS50930">
    <property type="entry name" value="HTH_LYTTR"/>
    <property type="match status" value="1"/>
</dbReference>
<dbReference type="AlphaFoldDB" id="A0A7V6P9I9"/>
<feature type="transmembrane region" description="Helical" evidence="1">
    <location>
        <begin position="121"/>
        <end position="144"/>
    </location>
</feature>
<dbReference type="Proteomes" id="UP000551563">
    <property type="component" value="Unassembled WGS sequence"/>
</dbReference>
<dbReference type="Gene3D" id="2.40.50.1020">
    <property type="entry name" value="LytTr DNA-binding domain"/>
    <property type="match status" value="1"/>
</dbReference>
<organism evidence="3 4">
    <name type="scientific">Brucella intermedia</name>
    <dbReference type="NCBI Taxonomy" id="94625"/>
    <lineage>
        <taxon>Bacteria</taxon>
        <taxon>Pseudomonadati</taxon>
        <taxon>Pseudomonadota</taxon>
        <taxon>Alphaproteobacteria</taxon>
        <taxon>Hyphomicrobiales</taxon>
        <taxon>Brucellaceae</taxon>
        <taxon>Brucella/Ochrobactrum group</taxon>
        <taxon>Brucella</taxon>
    </lineage>
</organism>
<dbReference type="SMART" id="SM00850">
    <property type="entry name" value="LytTR"/>
    <property type="match status" value="1"/>
</dbReference>
<keyword evidence="1" id="KW-1133">Transmembrane helix</keyword>
<dbReference type="InterPro" id="IPR007492">
    <property type="entry name" value="LytTR_DNA-bd_dom"/>
</dbReference>
<feature type="transmembrane region" description="Helical" evidence="1">
    <location>
        <begin position="56"/>
        <end position="76"/>
    </location>
</feature>
<evidence type="ECO:0000313" key="3">
    <source>
        <dbReference type="EMBL" id="HHV66746.1"/>
    </source>
</evidence>
<evidence type="ECO:0000256" key="1">
    <source>
        <dbReference type="SAM" id="Phobius"/>
    </source>
</evidence>
<name>A0A7V6P9I9_9HYPH</name>
<evidence type="ECO:0000259" key="2">
    <source>
        <dbReference type="PROSITE" id="PS50930"/>
    </source>
</evidence>
<reference evidence="3 4" key="1">
    <citation type="journal article" date="2020" name="Biotechnol. Biofuels">
        <title>New insights from the biogas microbiome by comprehensive genome-resolved metagenomics of nearly 1600 species originating from multiple anaerobic digesters.</title>
        <authorList>
            <person name="Campanaro S."/>
            <person name="Treu L."/>
            <person name="Rodriguez-R L.M."/>
            <person name="Kovalovszki A."/>
            <person name="Ziels R.M."/>
            <person name="Maus I."/>
            <person name="Zhu X."/>
            <person name="Kougias P.G."/>
            <person name="Basile A."/>
            <person name="Luo G."/>
            <person name="Schluter A."/>
            <person name="Konstantinidis K.T."/>
            <person name="Angelidaki I."/>
        </authorList>
    </citation>
    <scope>NUCLEOTIDE SEQUENCE [LARGE SCALE GENOMIC DNA]</scope>
    <source>
        <strain evidence="3">AS04akNAM_66</strain>
    </source>
</reference>
<dbReference type="GO" id="GO:0003677">
    <property type="term" value="F:DNA binding"/>
    <property type="evidence" value="ECO:0007669"/>
    <property type="project" value="InterPro"/>
</dbReference>
<feature type="transmembrane region" description="Helical" evidence="1">
    <location>
        <begin position="26"/>
        <end position="44"/>
    </location>
</feature>